<feature type="domain" description="Ribosomal RNA adenine methylase transferase N-terminal" evidence="5">
    <location>
        <begin position="25"/>
        <end position="172"/>
    </location>
</feature>
<dbReference type="GO" id="GO:0000179">
    <property type="term" value="F:rRNA (adenine-N6,N6-)-dimethyltransferase activity"/>
    <property type="evidence" value="ECO:0007669"/>
    <property type="project" value="InterPro"/>
</dbReference>
<evidence type="ECO:0000259" key="5">
    <source>
        <dbReference type="SMART" id="SM00650"/>
    </source>
</evidence>
<protein>
    <submittedName>
        <fullName evidence="6">rRNA adenine N-6-methyltransferase family protein</fullName>
    </submittedName>
</protein>
<evidence type="ECO:0000256" key="1">
    <source>
        <dbReference type="ARBA" id="ARBA00022603"/>
    </source>
</evidence>
<dbReference type="RefSeq" id="WP_347925196.1">
    <property type="nucleotide sequence ID" value="NZ_CP157199.1"/>
</dbReference>
<dbReference type="SMART" id="SM00650">
    <property type="entry name" value="rADc"/>
    <property type="match status" value="1"/>
</dbReference>
<keyword evidence="2" id="KW-0808">Transferase</keyword>
<proteinExistence type="predicted"/>
<dbReference type="SUPFAM" id="SSF53335">
    <property type="entry name" value="S-adenosyl-L-methionine-dependent methyltransferases"/>
    <property type="match status" value="1"/>
</dbReference>
<dbReference type="InterPro" id="IPR020598">
    <property type="entry name" value="rRNA_Ade_methylase_Trfase_N"/>
</dbReference>
<dbReference type="EMBL" id="CP157199">
    <property type="protein sequence ID" value="XBG62164.1"/>
    <property type="molecule type" value="Genomic_DNA"/>
</dbReference>
<reference evidence="6" key="1">
    <citation type="submission" date="2024-05" db="EMBL/GenBank/DDBJ databases">
        <title>Pontimicrobium maritimus sp. nov., isolated form sea water.</title>
        <authorList>
            <person name="Muhammad N."/>
            <person name="Vuong T.Q."/>
            <person name="Han H.L."/>
            <person name="Kim S.-G."/>
        </authorList>
    </citation>
    <scope>NUCLEOTIDE SEQUENCE</scope>
    <source>
        <strain evidence="6">SW4</strain>
    </source>
</reference>
<evidence type="ECO:0000256" key="2">
    <source>
        <dbReference type="ARBA" id="ARBA00022679"/>
    </source>
</evidence>
<organism evidence="6">
    <name type="scientific">Pontimicrobium sp. SW4</name>
    <dbReference type="NCBI Taxonomy" id="3153519"/>
    <lineage>
        <taxon>Bacteria</taxon>
        <taxon>Pseudomonadati</taxon>
        <taxon>Bacteroidota</taxon>
        <taxon>Flavobacteriia</taxon>
        <taxon>Flavobacteriales</taxon>
        <taxon>Flavobacteriaceae</taxon>
        <taxon>Pontimicrobium</taxon>
    </lineage>
</organism>
<name>A0AAU7BV18_9FLAO</name>
<dbReference type="GO" id="GO:0003723">
    <property type="term" value="F:RNA binding"/>
    <property type="evidence" value="ECO:0007669"/>
    <property type="project" value="UniProtKB-KW"/>
</dbReference>
<evidence type="ECO:0000313" key="6">
    <source>
        <dbReference type="EMBL" id="XBG62164.1"/>
    </source>
</evidence>
<dbReference type="Pfam" id="PF00398">
    <property type="entry name" value="RrnaAD"/>
    <property type="match status" value="1"/>
</dbReference>
<dbReference type="AlphaFoldDB" id="A0AAU7BV18"/>
<dbReference type="Gene3D" id="3.40.50.150">
    <property type="entry name" value="Vaccinia Virus protein VP39"/>
    <property type="match status" value="1"/>
</dbReference>
<dbReference type="InterPro" id="IPR029063">
    <property type="entry name" value="SAM-dependent_MTases_sf"/>
</dbReference>
<evidence type="ECO:0000256" key="3">
    <source>
        <dbReference type="ARBA" id="ARBA00022691"/>
    </source>
</evidence>
<dbReference type="InterPro" id="IPR001737">
    <property type="entry name" value="KsgA/Erm"/>
</dbReference>
<accession>A0AAU7BV18</accession>
<keyword evidence="3" id="KW-0949">S-adenosyl-L-methionine</keyword>
<sequence>MKLFVKEVVNSIKHIGAIAPSSRYLANNIIKHIDFKENQVILEFGCGNGAITKQILKKMPSNSRLISLEINDPFLKHCENKFKVYDNFEIYNHSAIDFDLLLQKLEIEKVDYLVSSLPLAILPKVDLDILFKKIPQYLINDGSFLQYQYSLNKYKFLKSVFDNVKLGFTPINLPPAFIYRCT</sequence>
<evidence type="ECO:0000256" key="4">
    <source>
        <dbReference type="ARBA" id="ARBA00022884"/>
    </source>
</evidence>
<keyword evidence="1" id="KW-0489">Methyltransferase</keyword>
<gene>
    <name evidence="6" type="ORF">ABGB03_04510</name>
</gene>
<keyword evidence="4" id="KW-0694">RNA-binding</keyword>